<evidence type="ECO:0000313" key="2">
    <source>
        <dbReference type="EMBL" id="RAK74986.1"/>
    </source>
</evidence>
<dbReference type="Proteomes" id="UP000249789">
    <property type="component" value="Unassembled WGS sequence"/>
</dbReference>
<evidence type="ECO:0000256" key="1">
    <source>
        <dbReference type="SAM" id="MobiDB-lite"/>
    </source>
</evidence>
<feature type="compositionally biased region" description="Low complexity" evidence="1">
    <location>
        <begin position="56"/>
        <end position="82"/>
    </location>
</feature>
<evidence type="ECO:0000313" key="3">
    <source>
        <dbReference type="Proteomes" id="UP000249789"/>
    </source>
</evidence>
<feature type="compositionally biased region" description="Basic and acidic residues" evidence="1">
    <location>
        <begin position="164"/>
        <end position="177"/>
    </location>
</feature>
<feature type="non-terminal residue" evidence="2">
    <location>
        <position position="198"/>
    </location>
</feature>
<proteinExistence type="predicted"/>
<feature type="region of interest" description="Disordered" evidence="1">
    <location>
        <begin position="124"/>
        <end position="198"/>
    </location>
</feature>
<dbReference type="VEuPathDB" id="FungiDB:BO72DRAFT_514992"/>
<feature type="compositionally biased region" description="Basic residues" evidence="1">
    <location>
        <begin position="29"/>
        <end position="42"/>
    </location>
</feature>
<dbReference type="AlphaFoldDB" id="A0A8G1VX86"/>
<sequence length="198" mass="21386">LLPSCSPRLTSPLLSSPLLSSPRPSRPFHATRPHQPHLHPPRHIYSSSLSPQPNMSTRAAGTSTAAAAAAASGAGGRKPNQGGDRGGGKGPKAGPHQDRKFQFCTRCGAFGHVRATCTRFVPPGTPRFVRPAPQPNNARARRSQRRDAAALARALEAGEPEQMNWEREVPRRGKDAAAEEEAKEEEDVVVKKEEEKEE</sequence>
<name>A0A8G1VX86_9EURO</name>
<gene>
    <name evidence="2" type="ORF">BO72DRAFT_514992</name>
</gene>
<feature type="compositionally biased region" description="Acidic residues" evidence="1">
    <location>
        <begin position="178"/>
        <end position="187"/>
    </location>
</feature>
<feature type="compositionally biased region" description="Basic and acidic residues" evidence="1">
    <location>
        <begin position="188"/>
        <end position="198"/>
    </location>
</feature>
<accession>A0A8G1VX86</accession>
<dbReference type="RefSeq" id="XP_040798996.1">
    <property type="nucleotide sequence ID" value="XM_040949542.1"/>
</dbReference>
<feature type="compositionally biased region" description="Polar residues" evidence="1">
    <location>
        <begin position="45"/>
        <end position="55"/>
    </location>
</feature>
<keyword evidence="3" id="KW-1185">Reference proteome</keyword>
<reference evidence="2 3" key="1">
    <citation type="submission" date="2018-02" db="EMBL/GenBank/DDBJ databases">
        <title>The genomes of Aspergillus section Nigri reveals drivers in fungal speciation.</title>
        <authorList>
            <consortium name="DOE Joint Genome Institute"/>
            <person name="Vesth T.C."/>
            <person name="Nybo J."/>
            <person name="Theobald S."/>
            <person name="Brandl J."/>
            <person name="Frisvad J.C."/>
            <person name="Nielsen K.F."/>
            <person name="Lyhne E.K."/>
            <person name="Kogle M.E."/>
            <person name="Kuo A."/>
            <person name="Riley R."/>
            <person name="Clum A."/>
            <person name="Nolan M."/>
            <person name="Lipzen A."/>
            <person name="Salamov A."/>
            <person name="Henrissat B."/>
            <person name="Wiebenga A."/>
            <person name="De vries R.P."/>
            <person name="Grigoriev I.V."/>
            <person name="Mortensen U.H."/>
            <person name="Andersen M.R."/>
            <person name="Baker S.E."/>
        </authorList>
    </citation>
    <scope>NUCLEOTIDE SEQUENCE [LARGE SCALE GENOMIC DNA]</scope>
    <source>
        <strain evidence="2 3">CBS 313.89</strain>
    </source>
</reference>
<organism evidence="2 3">
    <name type="scientific">Aspergillus fijiensis CBS 313.89</name>
    <dbReference type="NCBI Taxonomy" id="1448319"/>
    <lineage>
        <taxon>Eukaryota</taxon>
        <taxon>Fungi</taxon>
        <taxon>Dikarya</taxon>
        <taxon>Ascomycota</taxon>
        <taxon>Pezizomycotina</taxon>
        <taxon>Eurotiomycetes</taxon>
        <taxon>Eurotiomycetidae</taxon>
        <taxon>Eurotiales</taxon>
        <taxon>Aspergillaceae</taxon>
        <taxon>Aspergillus</taxon>
    </lineage>
</organism>
<protein>
    <submittedName>
        <fullName evidence="2">Uncharacterized protein</fullName>
    </submittedName>
</protein>
<feature type="region of interest" description="Disordered" evidence="1">
    <location>
        <begin position="1"/>
        <end position="98"/>
    </location>
</feature>
<dbReference type="EMBL" id="KZ824663">
    <property type="protein sequence ID" value="RAK74986.1"/>
    <property type="molecule type" value="Genomic_DNA"/>
</dbReference>
<feature type="compositionally biased region" description="Low complexity" evidence="1">
    <location>
        <begin position="1"/>
        <end position="23"/>
    </location>
</feature>
<dbReference type="GeneID" id="63866876"/>